<dbReference type="PROSITE" id="PS01326">
    <property type="entry name" value="DAP_EPIMERASE"/>
    <property type="match status" value="1"/>
</dbReference>
<feature type="binding site" evidence="8">
    <location>
        <position position="174"/>
    </location>
    <ligand>
        <name>substrate</name>
    </ligand>
</feature>
<proteinExistence type="inferred from homology"/>
<dbReference type="GO" id="GO:0009089">
    <property type="term" value="P:lysine biosynthetic process via diaminopimelate"/>
    <property type="evidence" value="ECO:0007669"/>
    <property type="project" value="UniProtKB-UniRule"/>
</dbReference>
<evidence type="ECO:0000313" key="11">
    <source>
        <dbReference type="Proteomes" id="UP000237752"/>
    </source>
</evidence>
<feature type="active site" description="Proton acceptor" evidence="8">
    <location>
        <position position="241"/>
    </location>
</feature>
<feature type="site" description="Could be important to modulate the pK values of the two catalytic cysteine residues" evidence="8">
    <location>
        <position position="176"/>
    </location>
</feature>
<evidence type="ECO:0000256" key="7">
    <source>
        <dbReference type="ARBA" id="ARBA00051712"/>
    </source>
</evidence>
<feature type="site" description="Could be important to modulate the pK values of the two catalytic cysteine residues" evidence="8">
    <location>
        <position position="232"/>
    </location>
</feature>
<evidence type="ECO:0000256" key="2">
    <source>
        <dbReference type="ARBA" id="ARBA00010219"/>
    </source>
</evidence>
<evidence type="ECO:0000256" key="8">
    <source>
        <dbReference type="HAMAP-Rule" id="MF_00197"/>
    </source>
</evidence>
<feature type="binding site" evidence="8">
    <location>
        <begin position="232"/>
        <end position="233"/>
    </location>
    <ligand>
        <name>substrate</name>
    </ligand>
</feature>
<feature type="binding site" evidence="8">
    <location>
        <position position="89"/>
    </location>
    <ligand>
        <name>substrate</name>
    </ligand>
</feature>
<protein>
    <recommendedName>
        <fullName evidence="3 8">Diaminopimelate epimerase</fullName>
        <shortName evidence="8">DAP epimerase</shortName>
        <ecNumber evidence="3 8">5.1.1.7</ecNumber>
    </recommendedName>
    <alternativeName>
        <fullName evidence="8">PLP-independent amino acid racemase</fullName>
    </alternativeName>
</protein>
<dbReference type="GO" id="GO:0005829">
    <property type="term" value="C:cytosol"/>
    <property type="evidence" value="ECO:0007669"/>
    <property type="project" value="TreeGrafter"/>
</dbReference>
<dbReference type="EC" id="5.1.1.7" evidence="3 8"/>
<keyword evidence="5 8" id="KW-0457">Lysine biosynthesis</keyword>
<gene>
    <name evidence="8" type="primary">dapF</name>
    <name evidence="10" type="ORF">CLV47_102321</name>
</gene>
<dbReference type="AlphaFoldDB" id="A0A2T1A4V6"/>
<accession>A0A2T1A4V6</accession>
<comment type="catalytic activity">
    <reaction evidence="7 8">
        <text>(2S,6S)-2,6-diaminopimelate = meso-2,6-diaminopimelate</text>
        <dbReference type="Rhea" id="RHEA:15393"/>
        <dbReference type="ChEBI" id="CHEBI:57609"/>
        <dbReference type="ChEBI" id="CHEBI:57791"/>
        <dbReference type="EC" id="5.1.1.7"/>
    </reaction>
</comment>
<feature type="binding site" evidence="8">
    <location>
        <position position="209"/>
    </location>
    <ligand>
        <name>substrate</name>
    </ligand>
</feature>
<evidence type="ECO:0000256" key="1">
    <source>
        <dbReference type="ARBA" id="ARBA00005196"/>
    </source>
</evidence>
<feature type="active site" description="Proton donor" evidence="8">
    <location>
        <position position="98"/>
    </location>
</feature>
<sequence>MAQQPIDTASTQLAVDFAKGHGTENDFVLIPDPDGRLTLTEADVRLLCDRHAGIGGDGVIRVVRRSAETDEQTGVPDVQDAEWFMDYRNADGSVAQMCGNGVRVFARYLQRLGFVDSADLPVITRSGVKLVSFGVDGRITVDMGPAEDLGTSAATVRAFDSKAEYAGRAVSMGNPHLACDLSGEPAAVAGLDLSRAPSYDASFFPEGVNLEFFEQVPGASETDAHVRMRVYERGVGETRSCGTGICAVAYATLANAGKTEGTVIVDVPGGRLLTAVSPATVLLTGPAEIVAEGSTVLLRGR</sequence>
<organism evidence="10 11">
    <name type="scientific">Antricoccus suffuscus</name>
    <dbReference type="NCBI Taxonomy" id="1629062"/>
    <lineage>
        <taxon>Bacteria</taxon>
        <taxon>Bacillati</taxon>
        <taxon>Actinomycetota</taxon>
        <taxon>Actinomycetes</taxon>
        <taxon>Geodermatophilales</taxon>
        <taxon>Antricoccaceae</taxon>
        <taxon>Antricoccus</taxon>
    </lineage>
</organism>
<dbReference type="Pfam" id="PF01678">
    <property type="entry name" value="DAP_epimerase"/>
    <property type="match status" value="2"/>
</dbReference>
<dbReference type="InterPro" id="IPR018510">
    <property type="entry name" value="DAP_epimerase_AS"/>
</dbReference>
<feature type="binding site" evidence="8">
    <location>
        <begin position="242"/>
        <end position="243"/>
    </location>
    <ligand>
        <name>substrate</name>
    </ligand>
</feature>
<comment type="subcellular location">
    <subcellularLocation>
        <location evidence="8">Cytoplasm</location>
    </subcellularLocation>
</comment>
<evidence type="ECO:0000256" key="3">
    <source>
        <dbReference type="ARBA" id="ARBA00013080"/>
    </source>
</evidence>
<keyword evidence="8" id="KW-0963">Cytoplasm</keyword>
<dbReference type="Proteomes" id="UP000237752">
    <property type="component" value="Unassembled WGS sequence"/>
</dbReference>
<dbReference type="PANTHER" id="PTHR31689:SF0">
    <property type="entry name" value="DIAMINOPIMELATE EPIMERASE"/>
    <property type="match status" value="1"/>
</dbReference>
<feature type="binding site" evidence="8">
    <location>
        <begin position="99"/>
        <end position="100"/>
    </location>
    <ligand>
        <name>substrate</name>
    </ligand>
</feature>
<comment type="caution">
    <text evidence="10">The sequence shown here is derived from an EMBL/GenBank/DDBJ whole genome shotgun (WGS) entry which is preliminary data.</text>
</comment>
<feature type="binding site" evidence="8">
    <location>
        <position position="25"/>
    </location>
    <ligand>
        <name>substrate</name>
    </ligand>
</feature>
<dbReference type="GO" id="GO:0008837">
    <property type="term" value="F:diaminopimelate epimerase activity"/>
    <property type="evidence" value="ECO:0007669"/>
    <property type="project" value="UniProtKB-UniRule"/>
</dbReference>
<dbReference type="EMBL" id="PVUE01000002">
    <property type="protein sequence ID" value="PRZ43630.1"/>
    <property type="molecule type" value="Genomic_DNA"/>
</dbReference>
<feature type="active site" evidence="9">
    <location>
        <position position="98"/>
    </location>
</feature>
<comment type="pathway">
    <text evidence="1 8">Amino-acid biosynthesis; L-lysine biosynthesis via DAP pathway; DL-2,6-diaminopimelate from LL-2,6-diaminopimelate: step 1/1.</text>
</comment>
<keyword evidence="4 8" id="KW-0028">Amino-acid biosynthesis</keyword>
<dbReference type="InterPro" id="IPR001653">
    <property type="entry name" value="DAP_epimerase_DapF"/>
</dbReference>
<dbReference type="PANTHER" id="PTHR31689">
    <property type="entry name" value="DIAMINOPIMELATE EPIMERASE, CHLOROPLASTIC"/>
    <property type="match status" value="1"/>
</dbReference>
<keyword evidence="6 8" id="KW-0413">Isomerase</keyword>
<dbReference type="HAMAP" id="MF_00197">
    <property type="entry name" value="DAP_epimerase"/>
    <property type="match status" value="1"/>
</dbReference>
<dbReference type="NCBIfam" id="TIGR00652">
    <property type="entry name" value="DapF"/>
    <property type="match status" value="1"/>
</dbReference>
<evidence type="ECO:0000256" key="6">
    <source>
        <dbReference type="ARBA" id="ARBA00023235"/>
    </source>
</evidence>
<dbReference type="UniPathway" id="UPA00034">
    <property type="reaction ID" value="UER00025"/>
</dbReference>
<keyword evidence="11" id="KW-1185">Reference proteome</keyword>
<evidence type="ECO:0000313" key="10">
    <source>
        <dbReference type="EMBL" id="PRZ43630.1"/>
    </source>
</evidence>
<comment type="similarity">
    <text evidence="2 8">Belongs to the diaminopimelate epimerase family.</text>
</comment>
<evidence type="ECO:0000256" key="5">
    <source>
        <dbReference type="ARBA" id="ARBA00023154"/>
    </source>
</evidence>
<evidence type="ECO:0000256" key="9">
    <source>
        <dbReference type="PROSITE-ProRule" id="PRU10125"/>
    </source>
</evidence>
<dbReference type="SUPFAM" id="SSF54506">
    <property type="entry name" value="Diaminopimelate epimerase-like"/>
    <property type="match status" value="2"/>
</dbReference>
<evidence type="ECO:0000256" key="4">
    <source>
        <dbReference type="ARBA" id="ARBA00022605"/>
    </source>
</evidence>
<comment type="function">
    <text evidence="8">Catalyzes the stereoinversion of LL-2,6-diaminopimelate (L,L-DAP) to meso-diaminopimelate (meso-DAP), a precursor of L-lysine and an essential component of the bacterial peptidoglycan.</text>
</comment>
<comment type="subunit">
    <text evidence="8">Homodimer.</text>
</comment>
<dbReference type="Gene3D" id="3.10.310.10">
    <property type="entry name" value="Diaminopimelate Epimerase, Chain A, domain 1"/>
    <property type="match status" value="2"/>
</dbReference>
<dbReference type="RefSeq" id="WP_238145223.1">
    <property type="nucleotide sequence ID" value="NZ_PVUE01000002.1"/>
</dbReference>
<name>A0A2T1A4V6_9ACTN</name>
<reference evidence="10 11" key="1">
    <citation type="submission" date="2018-03" db="EMBL/GenBank/DDBJ databases">
        <title>Genomic Encyclopedia of Archaeal and Bacterial Type Strains, Phase II (KMG-II): from individual species to whole genera.</title>
        <authorList>
            <person name="Goeker M."/>
        </authorList>
    </citation>
    <scope>NUCLEOTIDE SEQUENCE [LARGE SCALE GENOMIC DNA]</scope>
    <source>
        <strain evidence="10 11">DSM 100065</strain>
    </source>
</reference>
<comment type="caution">
    <text evidence="8">Lacks conserved residue(s) required for the propagation of feature annotation.</text>
</comment>